<name>A0AAU7F7C1_9NEIS</name>
<evidence type="ECO:0000256" key="2">
    <source>
        <dbReference type="SAM" id="SignalP"/>
    </source>
</evidence>
<dbReference type="Gene3D" id="3.40.1520.20">
    <property type="match status" value="1"/>
</dbReference>
<organism evidence="4">
    <name type="scientific">Chitinibacter mangrovi</name>
    <dbReference type="NCBI Taxonomy" id="3153927"/>
    <lineage>
        <taxon>Bacteria</taxon>
        <taxon>Pseudomonadati</taxon>
        <taxon>Pseudomonadota</taxon>
        <taxon>Betaproteobacteria</taxon>
        <taxon>Neisseriales</taxon>
        <taxon>Chitinibacteraceae</taxon>
        <taxon>Chitinibacter</taxon>
    </lineage>
</organism>
<dbReference type="EMBL" id="CP157355">
    <property type="protein sequence ID" value="XBL99781.1"/>
    <property type="molecule type" value="Genomic_DNA"/>
</dbReference>
<dbReference type="KEGG" id="cmav:ABHF33_11995"/>
<evidence type="ECO:0000313" key="4">
    <source>
        <dbReference type="EMBL" id="XBL99781.1"/>
    </source>
</evidence>
<feature type="domain" description="BON" evidence="3">
    <location>
        <begin position="44"/>
        <end position="111"/>
    </location>
</feature>
<accession>A0AAU7F7C1</accession>
<keyword evidence="1 2" id="KW-0732">Signal</keyword>
<evidence type="ECO:0000259" key="3">
    <source>
        <dbReference type="PROSITE" id="PS50914"/>
    </source>
</evidence>
<dbReference type="InterPro" id="IPR007055">
    <property type="entry name" value="BON_dom"/>
</dbReference>
<feature type="signal peptide" evidence="2">
    <location>
        <begin position="1"/>
        <end position="23"/>
    </location>
</feature>
<feature type="chain" id="PRO_5043425523" evidence="2">
    <location>
        <begin position="24"/>
        <end position="192"/>
    </location>
</feature>
<dbReference type="PANTHER" id="PTHR34606:SF4">
    <property type="entry name" value="OUTER MEMBRANE LIPOPROTEIN DOLP"/>
    <property type="match status" value="1"/>
</dbReference>
<dbReference type="PROSITE" id="PS50914">
    <property type="entry name" value="BON"/>
    <property type="match status" value="2"/>
</dbReference>
<dbReference type="AlphaFoldDB" id="A0AAU7F7C1"/>
<proteinExistence type="predicted"/>
<dbReference type="SMART" id="SM00749">
    <property type="entry name" value="BON"/>
    <property type="match status" value="2"/>
</dbReference>
<evidence type="ECO:0000256" key="1">
    <source>
        <dbReference type="ARBA" id="ARBA00022729"/>
    </source>
</evidence>
<dbReference type="PANTHER" id="PTHR34606">
    <property type="entry name" value="BON DOMAIN-CONTAINING PROTEIN"/>
    <property type="match status" value="1"/>
</dbReference>
<gene>
    <name evidence="4" type="ORF">ABHF33_11995</name>
</gene>
<dbReference type="Pfam" id="PF04972">
    <property type="entry name" value="BON"/>
    <property type="match status" value="2"/>
</dbReference>
<reference evidence="4" key="1">
    <citation type="submission" date="2024-05" db="EMBL/GenBank/DDBJ databases">
        <authorList>
            <person name="Yang L."/>
            <person name="Pan L."/>
        </authorList>
    </citation>
    <scope>NUCLEOTIDE SEQUENCE</scope>
    <source>
        <strain evidence="4">FCG-7</strain>
    </source>
</reference>
<dbReference type="InterPro" id="IPR051686">
    <property type="entry name" value="Lipoprotein_DolP"/>
</dbReference>
<protein>
    <submittedName>
        <fullName evidence="4">BON domain-containing protein</fullName>
    </submittedName>
</protein>
<dbReference type="RefSeq" id="WP_348944182.1">
    <property type="nucleotide sequence ID" value="NZ_CP157355.1"/>
</dbReference>
<dbReference type="PROSITE" id="PS51257">
    <property type="entry name" value="PROKAR_LIPOPROTEIN"/>
    <property type="match status" value="1"/>
</dbReference>
<feature type="domain" description="BON" evidence="3">
    <location>
        <begin position="120"/>
        <end position="188"/>
    </location>
</feature>
<dbReference type="InterPro" id="IPR014004">
    <property type="entry name" value="Transpt-assoc_nodulatn_dom_bac"/>
</dbReference>
<sequence>MKRLITAALLVSSLSACVPLVVAGGVAVGAWIGSDPRPSLTIKQDTTLGANISARLVDEWKERAHVTVNTFNGQVLLTGEVPDAAAKARAEEIARSFAQTRRVFNELYVGPVSTTSERLNDTQLTTRVKSALLTAAGDASAVHLQVITERSTVYLLGMSQPALADKAANLAASVSGVSRVVKLVQPLQPLPQ</sequence>